<dbReference type="GO" id="GO:0020037">
    <property type="term" value="F:heme binding"/>
    <property type="evidence" value="ECO:0007669"/>
    <property type="project" value="InterPro"/>
</dbReference>
<dbReference type="Proteomes" id="UP000240708">
    <property type="component" value="Unassembled WGS sequence"/>
</dbReference>
<dbReference type="InterPro" id="IPR013783">
    <property type="entry name" value="Ig-like_fold"/>
</dbReference>
<dbReference type="Gene3D" id="2.120.10.30">
    <property type="entry name" value="TolB, C-terminal domain"/>
    <property type="match status" value="1"/>
</dbReference>
<dbReference type="GO" id="GO:0009055">
    <property type="term" value="F:electron transfer activity"/>
    <property type="evidence" value="ECO:0007669"/>
    <property type="project" value="InterPro"/>
</dbReference>
<dbReference type="Gene3D" id="1.10.760.10">
    <property type="entry name" value="Cytochrome c-like domain"/>
    <property type="match status" value="1"/>
</dbReference>
<feature type="binding site" description="covalent" evidence="6">
    <location>
        <position position="890"/>
    </location>
    <ligand>
        <name>heme c</name>
        <dbReference type="ChEBI" id="CHEBI:61717"/>
    </ligand>
</feature>
<dbReference type="Gene3D" id="3.40.50.880">
    <property type="match status" value="1"/>
</dbReference>
<evidence type="ECO:0000256" key="5">
    <source>
        <dbReference type="ARBA" id="ARBA00023004"/>
    </source>
</evidence>
<keyword evidence="3 6" id="KW-0479">Metal-binding</keyword>
<keyword evidence="10" id="KW-1185">Reference proteome</keyword>
<comment type="PTM">
    <text evidence="6">Binds 1 heme c group covalently per subunit.</text>
</comment>
<dbReference type="PRINTS" id="PR00606">
    <property type="entry name" value="CYTCHROMECID"/>
</dbReference>
<sequence>MITYKFVKKSLWFALMILVVFASCSKRSGKPKVLVFSKTAGFYHESIPDGIAAIQKLGMENGFEVDTTTNAEMFTEENLQQYSAVIWLSTTGDVLNHYQEADFERYIQAGGGYVGIHAATDTEYHWGWYNRLAGGYFSYHPGIGDPYPNVQDGKLNVTDRNHSSTRFLPEIWNRRDEWYHFKKLNTDVNVLMDIDEESYQHTQPMGYHPMAWYHEYDGGRAWYTAGGHTKESYSEELFLQHILEGIKYAIGDNKKLDYSKAKTQRVPEADRFEKKQLVLGEFTEPTEMTILPNLDILIAQRRGEILLYKNGDSTAREVAKLDVYWKTNIPGVNAEEGVMGLQKDPNFEKNGYVFVFYSPTGDKEINRLSRFTFKNDTWDMASEKIILELYSQRNICCHTGGSIAFDKDGLLYLSTGDNSTPFDQAKSKFVNRGFAPLDDRPGFEQFDARRSSGNANDLRGKILRIKVNEDGSYDIPEGNLYPKGKEGTRPEIYVQGNRNPYRISIDQKTGFLYWGEVGPDANSDSLSTRGPRGYDEVNQARKAGNFGWPYFVGNNYAYVEFDYASGKSGIPYDVNKPVNNSRNNTGVRELPAAEPAFIWYPYAVSPDFPQLGTGGRNAMAGPVYYGDMFPKASRYPSYYDGKLFIYDWVRGWIKVVTMQANGDFDKMEPFMSGTKFNAIIDMEVGPDGKLYLLEYGNGWFSKNPDSGLSRIDFNAGNRSPVVKGVTVDKTSGALPFTATFTVEAVDPEKDPLTYVWDLGNGERITTKEPKLTHTFTQLGDYDVQVEVSDPGKLKAKSAIVSVYAGNIAPEVTIKIKGNQSFYFPGQQVSYEVTVNDPDDPNAAGDLSTLFVYADYISGLDQAEASKGHLIMTEAMIGKSLVSSLTCKTCHKEDEASIGPSYVDVARKYRRNPDAVSYLVNKIQKGGGGVWGETAMPANPDLKNDDASKVVAYILSLGRRTEEKPSLPASGAVDPVLGKTLSPTGVFVLSASFTDKGGNNIKPLTGNTSIALKNPSMGMGQAKNQEGASTMNFNGMDLMILPSAQASFAFRQIDLTDIGSVVLMGGGQEPSNKGFDVEVRLGSPTGTKIGEGQFKVSNQGQGGIMMGIGTIDIHLSNAQTGKFHDVYFVTKPIDGDEPNAALMSIEFKKK</sequence>
<dbReference type="InterPro" id="IPR022409">
    <property type="entry name" value="PKD/Chitinase_dom"/>
</dbReference>
<dbReference type="SUPFAM" id="SSF50952">
    <property type="entry name" value="Soluble quinoprotein glucose dehydrogenase"/>
    <property type="match status" value="1"/>
</dbReference>
<dbReference type="Pfam" id="PF00801">
    <property type="entry name" value="PKD"/>
    <property type="match status" value="1"/>
</dbReference>
<comment type="caution">
    <text evidence="9">The sequence shown here is derived from an EMBL/GenBank/DDBJ whole genome shotgun (WGS) entry which is preliminary data.</text>
</comment>
<dbReference type="InterPro" id="IPR002324">
    <property type="entry name" value="Cyt_c_ID"/>
</dbReference>
<evidence type="ECO:0000256" key="6">
    <source>
        <dbReference type="PIRSR" id="PIRSR602324-1"/>
    </source>
</evidence>
<name>A0A2P8DZP6_9BACT</name>
<keyword evidence="2 6" id="KW-0349">Heme</keyword>
<evidence type="ECO:0000256" key="2">
    <source>
        <dbReference type="ARBA" id="ARBA00022617"/>
    </source>
</evidence>
<dbReference type="Pfam" id="PF07995">
    <property type="entry name" value="GSDH"/>
    <property type="match status" value="1"/>
</dbReference>
<evidence type="ECO:0000256" key="1">
    <source>
        <dbReference type="ARBA" id="ARBA00022448"/>
    </source>
</evidence>
<keyword evidence="1" id="KW-0813">Transport</keyword>
<dbReference type="InterPro" id="IPR029010">
    <property type="entry name" value="ThuA-like"/>
</dbReference>
<dbReference type="EMBL" id="PYGF01000009">
    <property type="protein sequence ID" value="PSL02657.1"/>
    <property type="molecule type" value="Genomic_DNA"/>
</dbReference>
<evidence type="ECO:0000256" key="3">
    <source>
        <dbReference type="ARBA" id="ARBA00022723"/>
    </source>
</evidence>
<dbReference type="SUPFAM" id="SSF49299">
    <property type="entry name" value="PKD domain"/>
    <property type="match status" value="1"/>
</dbReference>
<dbReference type="PROSITE" id="PS50093">
    <property type="entry name" value="PKD"/>
    <property type="match status" value="1"/>
</dbReference>
<dbReference type="AlphaFoldDB" id="A0A2P8DZP6"/>
<dbReference type="PROSITE" id="PS51007">
    <property type="entry name" value="CYTC"/>
    <property type="match status" value="1"/>
</dbReference>
<evidence type="ECO:0000313" key="9">
    <source>
        <dbReference type="EMBL" id="PSL02657.1"/>
    </source>
</evidence>
<dbReference type="PANTHER" id="PTHR40469">
    <property type="entry name" value="SECRETED GLYCOSYL HYDROLASE"/>
    <property type="match status" value="1"/>
</dbReference>
<feature type="binding site" description="covalent" evidence="6">
    <location>
        <position position="935"/>
    </location>
    <ligand>
        <name>heme c</name>
        <dbReference type="ChEBI" id="CHEBI:61717"/>
    </ligand>
</feature>
<dbReference type="InterPro" id="IPR011042">
    <property type="entry name" value="6-blade_b-propeller_TolB-like"/>
</dbReference>
<feature type="domain" description="Cytochrome c" evidence="8">
    <location>
        <begin position="872"/>
        <end position="957"/>
    </location>
</feature>
<dbReference type="InterPro" id="IPR036909">
    <property type="entry name" value="Cyt_c-like_dom_sf"/>
</dbReference>
<dbReference type="PANTHER" id="PTHR40469:SF2">
    <property type="entry name" value="GALACTOSE-BINDING DOMAIN-LIKE SUPERFAMILY PROTEIN"/>
    <property type="match status" value="1"/>
</dbReference>
<dbReference type="PROSITE" id="PS51257">
    <property type="entry name" value="PROKAR_LIPOPROTEIN"/>
    <property type="match status" value="1"/>
</dbReference>
<dbReference type="GO" id="GO:0005506">
    <property type="term" value="F:iron ion binding"/>
    <property type="evidence" value="ECO:0007669"/>
    <property type="project" value="InterPro"/>
</dbReference>
<evidence type="ECO:0000259" key="7">
    <source>
        <dbReference type="PROSITE" id="PS50093"/>
    </source>
</evidence>
<dbReference type="SUPFAM" id="SSF46626">
    <property type="entry name" value="Cytochrome c"/>
    <property type="match status" value="1"/>
</dbReference>
<dbReference type="SUPFAM" id="SSF52317">
    <property type="entry name" value="Class I glutamine amidotransferase-like"/>
    <property type="match status" value="1"/>
</dbReference>
<dbReference type="InterPro" id="IPR011041">
    <property type="entry name" value="Quinoprot_gluc/sorb_DH_b-prop"/>
</dbReference>
<dbReference type="InterPro" id="IPR029062">
    <property type="entry name" value="Class_I_gatase-like"/>
</dbReference>
<accession>A0A2P8DZP6</accession>
<evidence type="ECO:0000259" key="8">
    <source>
        <dbReference type="PROSITE" id="PS51007"/>
    </source>
</evidence>
<feature type="binding site" description="covalent" evidence="6">
    <location>
        <position position="886"/>
    </location>
    <ligand>
        <name>heme c</name>
        <dbReference type="ChEBI" id="CHEBI:61717"/>
    </ligand>
</feature>
<dbReference type="OrthoDB" id="9816308at2"/>
<protein>
    <submittedName>
        <fullName evidence="9">Glucose/arabinose dehydrogenase</fullName>
    </submittedName>
</protein>
<feature type="domain" description="PKD" evidence="7">
    <location>
        <begin position="750"/>
        <end position="789"/>
    </location>
</feature>
<evidence type="ECO:0000256" key="4">
    <source>
        <dbReference type="ARBA" id="ARBA00022982"/>
    </source>
</evidence>
<dbReference type="InterPro" id="IPR009056">
    <property type="entry name" value="Cyt_c-like_dom"/>
</dbReference>
<proteinExistence type="predicted"/>
<evidence type="ECO:0000313" key="10">
    <source>
        <dbReference type="Proteomes" id="UP000240708"/>
    </source>
</evidence>
<gene>
    <name evidence="9" type="ORF">CLV48_109127</name>
</gene>
<dbReference type="InterPro" id="IPR012938">
    <property type="entry name" value="Glc/Sorbosone_DH"/>
</dbReference>
<dbReference type="Pfam" id="PF06283">
    <property type="entry name" value="ThuA"/>
    <property type="match status" value="1"/>
</dbReference>
<dbReference type="CDD" id="cd00146">
    <property type="entry name" value="PKD"/>
    <property type="match status" value="1"/>
</dbReference>
<dbReference type="Pfam" id="PF00034">
    <property type="entry name" value="Cytochrom_C"/>
    <property type="match status" value="1"/>
</dbReference>
<keyword evidence="5 6" id="KW-0408">Iron</keyword>
<keyword evidence="4" id="KW-0249">Electron transport</keyword>
<dbReference type="InterPro" id="IPR000601">
    <property type="entry name" value="PKD_dom"/>
</dbReference>
<organism evidence="9 10">
    <name type="scientific">Cecembia rubra</name>
    <dbReference type="NCBI Taxonomy" id="1485585"/>
    <lineage>
        <taxon>Bacteria</taxon>
        <taxon>Pseudomonadati</taxon>
        <taxon>Bacteroidota</taxon>
        <taxon>Cytophagia</taxon>
        <taxon>Cytophagales</taxon>
        <taxon>Cyclobacteriaceae</taxon>
        <taxon>Cecembia</taxon>
    </lineage>
</organism>
<dbReference type="InterPro" id="IPR035986">
    <property type="entry name" value="PKD_dom_sf"/>
</dbReference>
<dbReference type="Gene3D" id="2.60.40.10">
    <property type="entry name" value="Immunoglobulins"/>
    <property type="match status" value="1"/>
</dbReference>
<dbReference type="SMART" id="SM00089">
    <property type="entry name" value="PKD"/>
    <property type="match status" value="1"/>
</dbReference>
<reference evidence="9 10" key="1">
    <citation type="submission" date="2018-03" db="EMBL/GenBank/DDBJ databases">
        <title>Genomic Encyclopedia of Archaeal and Bacterial Type Strains, Phase II (KMG-II): from individual species to whole genera.</title>
        <authorList>
            <person name="Goeker M."/>
        </authorList>
    </citation>
    <scope>NUCLEOTIDE SEQUENCE [LARGE SCALE GENOMIC DNA]</scope>
    <source>
        <strain evidence="9 10">DSM 28057</strain>
    </source>
</reference>